<protein>
    <submittedName>
        <fullName evidence="1">Uncharacterized protein</fullName>
    </submittedName>
</protein>
<proteinExistence type="predicted"/>
<dbReference type="EMBL" id="LJTC01000002">
    <property type="protein sequence ID" value="KPM84750.1"/>
    <property type="molecule type" value="Genomic_DNA"/>
</dbReference>
<dbReference type="Proteomes" id="UP000050378">
    <property type="component" value="Unassembled WGS sequence"/>
</dbReference>
<dbReference type="STRING" id="570156.AOG27_02875"/>
<sequence>MVLGDISVKVKLLLLGMILLLSCSTAKSALYVNSESCTVKLNNTEKKLGLITPCSLVKVHDNLLNFKKYGETEVYIISGAPSPLDKLSRWSVTKEDNCSLEYQAVIVNNETLSLSKVKDKTLVCPNLGLDEKVYRQFLSD</sequence>
<organism evidence="1 2">
    <name type="scientific">Pseudoalteromonas lipolytica</name>
    <dbReference type="NCBI Taxonomy" id="570156"/>
    <lineage>
        <taxon>Bacteria</taxon>
        <taxon>Pseudomonadati</taxon>
        <taxon>Pseudomonadota</taxon>
        <taxon>Gammaproteobacteria</taxon>
        <taxon>Alteromonadales</taxon>
        <taxon>Pseudoalteromonadaceae</taxon>
        <taxon>Pseudoalteromonas</taxon>
    </lineage>
</organism>
<evidence type="ECO:0000313" key="1">
    <source>
        <dbReference type="EMBL" id="KPM84750.1"/>
    </source>
</evidence>
<name>A0A0P7DXS3_9GAMM</name>
<accession>A0A0P7DXS3</accession>
<comment type="caution">
    <text evidence="1">The sequence shown here is derived from an EMBL/GenBank/DDBJ whole genome shotgun (WGS) entry which is preliminary data.</text>
</comment>
<dbReference type="PATRIC" id="fig|570156.3.peg.571"/>
<gene>
    <name evidence="1" type="ORF">AOG27_02875</name>
</gene>
<reference evidence="1 2" key="1">
    <citation type="submission" date="2015-09" db="EMBL/GenBank/DDBJ databases">
        <title>Draft Genome Sequence of Pseudoalteromonas lipolytica UCD-48B.</title>
        <authorList>
            <person name="Krusor M."/>
            <person name="Coil D.A."/>
            <person name="Lang J.M."/>
            <person name="Eisen J.A."/>
            <person name="Alexiev A."/>
        </authorList>
    </citation>
    <scope>NUCLEOTIDE SEQUENCE [LARGE SCALE GENOMIC DNA]</scope>
    <source>
        <strain evidence="1 2">UCD-48B</strain>
    </source>
</reference>
<evidence type="ECO:0000313" key="2">
    <source>
        <dbReference type="Proteomes" id="UP000050378"/>
    </source>
</evidence>
<dbReference type="AlphaFoldDB" id="A0A0P7DXS3"/>